<name>G2PHQ6_STRV4</name>
<keyword evidence="2" id="KW-1185">Reference proteome</keyword>
<organism evidence="1 2">
    <name type="scientific">Streptomyces violaceusniger (strain Tu 4113)</name>
    <dbReference type="NCBI Taxonomy" id="653045"/>
    <lineage>
        <taxon>Bacteria</taxon>
        <taxon>Bacillati</taxon>
        <taxon>Actinomycetota</taxon>
        <taxon>Actinomycetes</taxon>
        <taxon>Kitasatosporales</taxon>
        <taxon>Streptomycetaceae</taxon>
        <taxon>Streptomyces</taxon>
        <taxon>Streptomyces violaceusniger group</taxon>
    </lineage>
</organism>
<evidence type="ECO:0000313" key="2">
    <source>
        <dbReference type="Proteomes" id="UP000008703"/>
    </source>
</evidence>
<gene>
    <name evidence="1" type="ORF">Strvi_0081</name>
</gene>
<proteinExistence type="predicted"/>
<protein>
    <submittedName>
        <fullName evidence="1">Uncharacterized protein</fullName>
    </submittedName>
</protein>
<dbReference type="RefSeq" id="WP_014043792.1">
    <property type="nucleotide sequence ID" value="NC_015952.1"/>
</dbReference>
<sequence length="291" mass="32151">MTDQSHGLKITREPQHKGFETLGDAANCGEDFYLLVDGSRIGGSYWCGAESVKDGERWASWGPAGLSMGHRTREDAEQAQVTAHVASGAPGVVKDAFHVLAEEITAEMGEGWALAPRVSARRSLRMVHRDGRAVDLWNSDDGRVTASGCFPVTDTSVKHQETSAAVSRGAVAIARQINGPRFMAAYAPEYARVSAHNERQERREAARREVRELLTQYIPEDKGRGTTWRPSISTRQAHENTGADNHSGWEYTDRVVVDLEFRDLTPEEARMIMRAYSITFGHTPGFLRPAA</sequence>
<keyword evidence="1" id="KW-0614">Plasmid</keyword>
<accession>G2PHQ6</accession>
<dbReference type="KEGG" id="svl:Strvi_0081"/>
<evidence type="ECO:0000313" key="1">
    <source>
        <dbReference type="EMBL" id="AEM88857.1"/>
    </source>
</evidence>
<dbReference type="HOGENOM" id="CLU_956223_0_0_11"/>
<reference evidence="1" key="1">
    <citation type="submission" date="2011-08" db="EMBL/GenBank/DDBJ databases">
        <title>Complete sequence of plasmid 2 of Streptomyces violaceusniger Tu 4113.</title>
        <authorList>
            <consortium name="US DOE Joint Genome Institute"/>
            <person name="Lucas S."/>
            <person name="Han J."/>
            <person name="Lapidus A."/>
            <person name="Cheng J.-F."/>
            <person name="Goodwin L."/>
            <person name="Pitluck S."/>
            <person name="Peters L."/>
            <person name="Ivanova N."/>
            <person name="Daligault H."/>
            <person name="Detter J.C."/>
            <person name="Han C."/>
            <person name="Tapia R."/>
            <person name="Land M."/>
            <person name="Hauser L."/>
            <person name="Kyrpides N."/>
            <person name="Ivanova N."/>
            <person name="Pagani I."/>
            <person name="Hagen A."/>
            <person name="Katz L."/>
            <person name="Fiedler H.-P."/>
            <person name="Keasling J."/>
            <person name="Fortman J."/>
            <person name="Woyke T."/>
        </authorList>
    </citation>
    <scope>NUCLEOTIDE SEQUENCE [LARGE SCALE GENOMIC DNA]</scope>
    <source>
        <strain evidence="1">Tu 4113</strain>
        <plasmid evidence="1">pSTRVI02</plasmid>
    </source>
</reference>
<dbReference type="EMBL" id="CP002996">
    <property type="protein sequence ID" value="AEM88857.1"/>
    <property type="molecule type" value="Genomic_DNA"/>
</dbReference>
<geneLocation type="plasmid" evidence="1 2">
    <name>pSTRVI02</name>
</geneLocation>
<dbReference type="AlphaFoldDB" id="G2PHQ6"/>
<dbReference type="Proteomes" id="UP000008703">
    <property type="component" value="Plasmid pSTRVI02"/>
</dbReference>